<evidence type="ECO:0000259" key="6">
    <source>
        <dbReference type="PROSITE" id="PS50011"/>
    </source>
</evidence>
<dbReference type="SMART" id="SM00220">
    <property type="entry name" value="S_TKc"/>
    <property type="match status" value="1"/>
</dbReference>
<evidence type="ECO:0000256" key="1">
    <source>
        <dbReference type="ARBA" id="ARBA00022741"/>
    </source>
</evidence>
<protein>
    <recommendedName>
        <fullName evidence="6">Protein kinase domain-containing protein</fullName>
    </recommendedName>
</protein>
<dbReference type="Gene3D" id="3.30.200.20">
    <property type="entry name" value="Phosphorylase Kinase, domain 1"/>
    <property type="match status" value="1"/>
</dbReference>
<reference evidence="7" key="1">
    <citation type="submission" date="2018-04" db="EMBL/GenBank/DDBJ databases">
        <title>WGS assembly of Panicum hallii.</title>
        <authorList>
            <person name="Lovell J."/>
            <person name="Jenkins J."/>
            <person name="Lowry D."/>
            <person name="Mamidi S."/>
            <person name="Sreedasyam A."/>
            <person name="Weng X."/>
            <person name="Barry K."/>
            <person name="Bonette J."/>
            <person name="Campitelli B."/>
            <person name="Daum C."/>
            <person name="Gordon S."/>
            <person name="Gould B."/>
            <person name="Lipzen A."/>
            <person name="Macqueen A."/>
            <person name="Palacio-Mejia J."/>
            <person name="Plott C."/>
            <person name="Shakirov E."/>
            <person name="Shu S."/>
            <person name="Yoshinaga Y."/>
            <person name="Zane M."/>
            <person name="Rokhsar D."/>
            <person name="Grimwood J."/>
            <person name="Schmutz J."/>
            <person name="Juenger T."/>
        </authorList>
    </citation>
    <scope>NUCLEOTIDE SEQUENCE [LARGE SCALE GENOMIC DNA]</scope>
    <source>
        <strain evidence="7">FIL2</strain>
    </source>
</reference>
<dbReference type="Pfam" id="PF19160">
    <property type="entry name" value="SPARK"/>
    <property type="match status" value="1"/>
</dbReference>
<dbReference type="Pfam" id="PF00069">
    <property type="entry name" value="Pkinase"/>
    <property type="match status" value="1"/>
</dbReference>
<dbReference type="SUPFAM" id="SSF56112">
    <property type="entry name" value="Protein kinase-like (PK-like)"/>
    <property type="match status" value="1"/>
</dbReference>
<accession>A0A2S3I6L0</accession>
<keyword evidence="4" id="KW-0812">Transmembrane</keyword>
<keyword evidence="2" id="KW-0067">ATP-binding</keyword>
<name>A0A2S3I6L0_9POAL</name>
<dbReference type="FunFam" id="3.30.200.20:FF:000521">
    <property type="entry name" value="Protein kinase superfamily protein"/>
    <property type="match status" value="1"/>
</dbReference>
<keyword evidence="5" id="KW-0732">Signal</keyword>
<feature type="transmembrane region" description="Helical" evidence="4">
    <location>
        <begin position="250"/>
        <end position="274"/>
    </location>
</feature>
<dbReference type="PANTHER" id="PTHR47989">
    <property type="entry name" value="OS01G0750732 PROTEIN"/>
    <property type="match status" value="1"/>
</dbReference>
<dbReference type="GO" id="GO:0005524">
    <property type="term" value="F:ATP binding"/>
    <property type="evidence" value="ECO:0007669"/>
    <property type="project" value="UniProtKB-KW"/>
</dbReference>
<evidence type="ECO:0000313" key="7">
    <source>
        <dbReference type="EMBL" id="PAN38145.1"/>
    </source>
</evidence>
<evidence type="ECO:0000256" key="5">
    <source>
        <dbReference type="SAM" id="SignalP"/>
    </source>
</evidence>
<dbReference type="InterPro" id="IPR043891">
    <property type="entry name" value="SPARK"/>
</dbReference>
<sequence>MRRRLELVALFAAAALLAARPPQAAIAADCPLDLSWPNYGLIASVCSDQNGHSKCCRYINAVLAVSSAMYANTTGTLGVPDEFSDACIANISDKLVSKGILPTAASFCGLGIKIQVSYQCVGMTTIVQMLQSPNFSDVTRSCATTLSDDITCKRCLNSGLSYLRHLVGEQDNVTLNTCRDAAFVAFVSQGNISTVDTAGCFFSVQGLSALQANISGPAPDGLLAPDISPSPLTVHVPVVPPKHHHSYKLVLFPAIGALVTGLAILLVIILILLIRRKNKELKKIEGNNPLDAWSFSAVKKRQEGNSTIFGRFSYREMKKATRNFSTVLGGENGTVFRGQLPDGSVVAIRRIDSSPKQSQQEFCKEMEFLGRLHHRHLVGLRGFCLTRFERFQVHEYMENGSLQDHLHSPSKHLLPWKNRIQIAIDVANALEYLHFYCDPPLYHGDVKPSNVFLDKNYLAKLAGCSLGHRCPTSGNTTPSSTPVNVKIQATPGYVDPEYAVTQEVTPKSDVYGYGVLLLELVTGKPVVQGERSLVEWSRELIGTDCRLHELVDPAVAGAFDLDELQVVADVIHWCTHRDGAARPSMKQVLRILHERLDPLSGRFARAVEGEEGYYYYAGGGGGRAKGKRAGGGGGEAAIQFSGEAARSWLPSSSSTSRSHCSRSVLLECSSPEQQLSPPPAYGNGAFPA</sequence>
<feature type="domain" description="Protein kinase" evidence="6">
    <location>
        <begin position="321"/>
        <end position="596"/>
    </location>
</feature>
<dbReference type="Gene3D" id="1.10.510.10">
    <property type="entry name" value="Transferase(Phosphotransferase) domain 1"/>
    <property type="match status" value="1"/>
</dbReference>
<dbReference type="PROSITE" id="PS00108">
    <property type="entry name" value="PROTEIN_KINASE_ST"/>
    <property type="match status" value="1"/>
</dbReference>
<feature type="chain" id="PRO_5015714010" description="Protein kinase domain-containing protein" evidence="5">
    <location>
        <begin position="20"/>
        <end position="688"/>
    </location>
</feature>
<evidence type="ECO:0000256" key="4">
    <source>
        <dbReference type="SAM" id="Phobius"/>
    </source>
</evidence>
<gene>
    <name evidence="7" type="ORF">PAHAL_7G150300</name>
</gene>
<organism evidence="7">
    <name type="scientific">Panicum hallii</name>
    <dbReference type="NCBI Taxonomy" id="206008"/>
    <lineage>
        <taxon>Eukaryota</taxon>
        <taxon>Viridiplantae</taxon>
        <taxon>Streptophyta</taxon>
        <taxon>Embryophyta</taxon>
        <taxon>Tracheophyta</taxon>
        <taxon>Spermatophyta</taxon>
        <taxon>Magnoliopsida</taxon>
        <taxon>Liliopsida</taxon>
        <taxon>Poales</taxon>
        <taxon>Poaceae</taxon>
        <taxon>PACMAD clade</taxon>
        <taxon>Panicoideae</taxon>
        <taxon>Panicodae</taxon>
        <taxon>Paniceae</taxon>
        <taxon>Panicinae</taxon>
        <taxon>Panicum</taxon>
        <taxon>Panicum sect. Panicum</taxon>
    </lineage>
</organism>
<dbReference type="AlphaFoldDB" id="A0A2S3I6L0"/>
<dbReference type="Proteomes" id="UP000243499">
    <property type="component" value="Chromosome 7"/>
</dbReference>
<feature type="region of interest" description="Disordered" evidence="3">
    <location>
        <begin position="669"/>
        <end position="688"/>
    </location>
</feature>
<keyword evidence="1" id="KW-0547">Nucleotide-binding</keyword>
<keyword evidence="4" id="KW-1133">Transmembrane helix</keyword>
<dbReference type="InterPro" id="IPR008271">
    <property type="entry name" value="Ser/Thr_kinase_AS"/>
</dbReference>
<dbReference type="FunFam" id="1.10.510.10:FF:000381">
    <property type="entry name" value="Putative receptor-like protein kinase"/>
    <property type="match status" value="1"/>
</dbReference>
<dbReference type="EMBL" id="CM008052">
    <property type="protein sequence ID" value="PAN38145.1"/>
    <property type="molecule type" value="Genomic_DNA"/>
</dbReference>
<dbReference type="PANTHER" id="PTHR47989:SF36">
    <property type="entry name" value="PROTEIN KINASE DOMAIN-CONTAINING PROTEIN"/>
    <property type="match status" value="1"/>
</dbReference>
<proteinExistence type="predicted"/>
<evidence type="ECO:0000256" key="2">
    <source>
        <dbReference type="ARBA" id="ARBA00022840"/>
    </source>
</evidence>
<dbReference type="InterPro" id="IPR000719">
    <property type="entry name" value="Prot_kinase_dom"/>
</dbReference>
<keyword evidence="4" id="KW-0472">Membrane</keyword>
<dbReference type="PROSITE" id="PS50011">
    <property type="entry name" value="PROTEIN_KINASE_DOM"/>
    <property type="match status" value="1"/>
</dbReference>
<feature type="signal peptide" evidence="5">
    <location>
        <begin position="1"/>
        <end position="19"/>
    </location>
</feature>
<dbReference type="GO" id="GO:0004672">
    <property type="term" value="F:protein kinase activity"/>
    <property type="evidence" value="ECO:0007669"/>
    <property type="project" value="InterPro"/>
</dbReference>
<evidence type="ECO:0000256" key="3">
    <source>
        <dbReference type="SAM" id="MobiDB-lite"/>
    </source>
</evidence>
<dbReference type="InterPro" id="IPR011009">
    <property type="entry name" value="Kinase-like_dom_sf"/>
</dbReference>
<dbReference type="Gramene" id="PAN38145">
    <property type="protein sequence ID" value="PAN38145"/>
    <property type="gene ID" value="PAHAL_7G150300"/>
</dbReference>